<protein>
    <submittedName>
        <fullName evidence="1">Uncharacterized protein</fullName>
    </submittedName>
</protein>
<gene>
    <name evidence="1" type="ORF">EJG51_013065</name>
</gene>
<dbReference type="KEGG" id="upi:EJG51_013065"/>
<proteinExistence type="predicted"/>
<reference evidence="1 2" key="1">
    <citation type="journal article" date="2019" name="Int. J. Syst. Evol. Microbiol.">
        <title>Undibacterium piscinae sp. nov., isolated from Korean shiner intestine.</title>
        <authorList>
            <person name="Lee S.Y."/>
            <person name="Kang W."/>
            <person name="Kim P.S."/>
            <person name="Kim H.S."/>
            <person name="Sung H."/>
            <person name="Shin N.R."/>
            <person name="Whon T.W."/>
            <person name="Yun J.H."/>
            <person name="Lee J.Y."/>
            <person name="Lee J.Y."/>
            <person name="Jung M.J."/>
            <person name="Jeong Y.S."/>
            <person name="Tak E.J."/>
            <person name="Han J.E."/>
            <person name="Hyun D.W."/>
            <person name="Kang M.S."/>
            <person name="Lee K.E."/>
            <person name="Lee B.H."/>
            <person name="Bae J.W."/>
        </authorList>
    </citation>
    <scope>NUCLEOTIDE SEQUENCE [LARGE SCALE GENOMIC DNA]</scope>
    <source>
        <strain evidence="1 2">S11R28</strain>
    </source>
</reference>
<evidence type="ECO:0000313" key="1">
    <source>
        <dbReference type="EMBL" id="QJQ06618.1"/>
    </source>
</evidence>
<dbReference type="Proteomes" id="UP000274350">
    <property type="component" value="Chromosome"/>
</dbReference>
<accession>A0A6M4A6Q4</accession>
<name>A0A6M4A6Q4_9BURK</name>
<keyword evidence="2" id="KW-1185">Reference proteome</keyword>
<organism evidence="1 2">
    <name type="scientific">Undibacterium piscinae</name>
    <dbReference type="NCBI Taxonomy" id="2495591"/>
    <lineage>
        <taxon>Bacteria</taxon>
        <taxon>Pseudomonadati</taxon>
        <taxon>Pseudomonadota</taxon>
        <taxon>Betaproteobacteria</taxon>
        <taxon>Burkholderiales</taxon>
        <taxon>Oxalobacteraceae</taxon>
        <taxon>Undibacterium</taxon>
    </lineage>
</organism>
<sequence>MTDLKDMRKLKEAAEIAMKEIPAVRKITLHFMEKQVFHQQPDGSGFRGREKEIETIVVRRES</sequence>
<dbReference type="AlphaFoldDB" id="A0A6M4A6Q4"/>
<evidence type="ECO:0000313" key="2">
    <source>
        <dbReference type="Proteomes" id="UP000274350"/>
    </source>
</evidence>
<dbReference type="EMBL" id="CP051152">
    <property type="protein sequence ID" value="QJQ06618.1"/>
    <property type="molecule type" value="Genomic_DNA"/>
</dbReference>